<dbReference type="GO" id="GO:0005737">
    <property type="term" value="C:cytoplasm"/>
    <property type="evidence" value="ECO:0007669"/>
    <property type="project" value="TreeGrafter"/>
</dbReference>
<protein>
    <submittedName>
        <fullName evidence="6">Helicase protein</fullName>
    </submittedName>
</protein>
<dbReference type="GO" id="GO:0004386">
    <property type="term" value="F:helicase activity"/>
    <property type="evidence" value="ECO:0007669"/>
    <property type="project" value="UniProtKB-KW"/>
</dbReference>
<evidence type="ECO:0000313" key="7">
    <source>
        <dbReference type="Proteomes" id="UP000252519"/>
    </source>
</evidence>
<reference evidence="6 7" key="1">
    <citation type="submission" date="2014-10" db="EMBL/GenBank/DDBJ databases">
        <title>Draft genome of the hookworm Ancylostoma caninum.</title>
        <authorList>
            <person name="Mitreva M."/>
        </authorList>
    </citation>
    <scope>NUCLEOTIDE SEQUENCE [LARGE SCALE GENOMIC DNA]</scope>
    <source>
        <strain evidence="6 7">Baltimore</strain>
    </source>
</reference>
<dbReference type="PANTHER" id="PTHR44533:SF4">
    <property type="entry name" value="DEAD_H RNA HELICASE, PUTATIVE-RELATED"/>
    <property type="match status" value="1"/>
</dbReference>
<dbReference type="PROSITE" id="PS51194">
    <property type="entry name" value="HELICASE_CTER"/>
    <property type="match status" value="1"/>
</dbReference>
<dbReference type="STRING" id="29170.A0A368FXC0"/>
<feature type="region of interest" description="Disordered" evidence="3">
    <location>
        <begin position="337"/>
        <end position="364"/>
    </location>
</feature>
<feature type="compositionally biased region" description="Acidic residues" evidence="3">
    <location>
        <begin position="350"/>
        <end position="363"/>
    </location>
</feature>
<dbReference type="GO" id="GO:0016787">
    <property type="term" value="F:hydrolase activity"/>
    <property type="evidence" value="ECO:0007669"/>
    <property type="project" value="UniProtKB-KW"/>
</dbReference>
<dbReference type="AlphaFoldDB" id="A0A368FXC0"/>
<accession>A0A368FXC0</accession>
<dbReference type="Gene3D" id="3.40.50.300">
    <property type="entry name" value="P-loop containing nucleotide triphosphate hydrolases"/>
    <property type="match status" value="2"/>
</dbReference>
<dbReference type="InterPro" id="IPR052431">
    <property type="entry name" value="SKI2_subfamily_helicases"/>
</dbReference>
<proteinExistence type="predicted"/>
<comment type="caution">
    <text evidence="6">The sequence shown here is derived from an EMBL/GenBank/DDBJ whole genome shotgun (WGS) entry which is preliminary data.</text>
</comment>
<dbReference type="Proteomes" id="UP000252519">
    <property type="component" value="Unassembled WGS sequence"/>
</dbReference>
<dbReference type="Pfam" id="PF00271">
    <property type="entry name" value="Helicase_C"/>
    <property type="match status" value="1"/>
</dbReference>
<evidence type="ECO:0000313" key="6">
    <source>
        <dbReference type="EMBL" id="RCN36762.1"/>
    </source>
</evidence>
<gene>
    <name evidence="6" type="ORF">ANCCAN_17359</name>
</gene>
<feature type="compositionally biased region" description="Basic and acidic residues" evidence="3">
    <location>
        <begin position="340"/>
        <end position="349"/>
    </location>
</feature>
<dbReference type="EMBL" id="JOJR01000529">
    <property type="protein sequence ID" value="RCN36762.1"/>
    <property type="molecule type" value="Genomic_DNA"/>
</dbReference>
<name>A0A368FXC0_ANCCA</name>
<keyword evidence="2 6" id="KW-0067">ATP-binding</keyword>
<keyword evidence="7" id="KW-1185">Reference proteome</keyword>
<evidence type="ECO:0000259" key="5">
    <source>
        <dbReference type="PROSITE" id="PS51194"/>
    </source>
</evidence>
<organism evidence="6 7">
    <name type="scientific">Ancylostoma caninum</name>
    <name type="common">Dog hookworm</name>
    <dbReference type="NCBI Taxonomy" id="29170"/>
    <lineage>
        <taxon>Eukaryota</taxon>
        <taxon>Metazoa</taxon>
        <taxon>Ecdysozoa</taxon>
        <taxon>Nematoda</taxon>
        <taxon>Chromadorea</taxon>
        <taxon>Rhabditida</taxon>
        <taxon>Rhabditina</taxon>
        <taxon>Rhabditomorpha</taxon>
        <taxon>Strongyloidea</taxon>
        <taxon>Ancylostomatidae</taxon>
        <taxon>Ancylostomatinae</taxon>
        <taxon>Ancylostoma</taxon>
    </lineage>
</organism>
<dbReference type="InterPro" id="IPR001650">
    <property type="entry name" value="Helicase_C-like"/>
</dbReference>
<sequence>MLSTNPKVQEFVSHIKYVVFDEVHSIGASPEAHIWEHLLLLIQCPFLALSATIGNAAKLHAWLDNAEQGKTDKKRRVDLIVHHERYSELELSIMRVAKPQPIEANLNDIGDSSSVSSDTIEGDIIEPFMPYGVFMPEKIRMFGIPDDQQLTARQVLQLYTTMAAVDEKTKEEFEPCRYYGYKMAEPLWLSRAALRKLENGLKQRLLLWLAEDEQKMRKVLDILAKPIDEQLQHRAVPFNKVLFQCLSSGSCGTVRMFPCFVQEKLALDNIVRLVDEMKEKNMLPAMCFNDDRNVCESLALRLCEELEARETEFMNSAEFKTKYAIKDEDKYSKIAKRKRDMADKKKGEKNEEEDEPQEVDDADPFAAQRARLKQVLAKFRLRGRGGGDQDIYDKMIERMKKGSKGRESTRTLLRLFERGIGYHHGALNNAEKGAVEVLYRAGHLAIIFTTSTLALGVNMPCKTVLFGVDTPFLTPLLFRQMSGRAGRRGFDHSGTVCFMSVPTRQVFF</sequence>
<dbReference type="OrthoDB" id="64767at2759"/>
<dbReference type="PANTHER" id="PTHR44533">
    <property type="entry name" value="DEAD/H RNA HELICASE, PUTATIVE-RELATED"/>
    <property type="match status" value="1"/>
</dbReference>
<dbReference type="InterPro" id="IPR014001">
    <property type="entry name" value="Helicase_ATP-bd"/>
</dbReference>
<feature type="domain" description="Helicase C-terminal" evidence="5">
    <location>
        <begin position="371"/>
        <end position="508"/>
    </location>
</feature>
<evidence type="ECO:0000256" key="1">
    <source>
        <dbReference type="ARBA" id="ARBA00022801"/>
    </source>
</evidence>
<dbReference type="PROSITE" id="PS51192">
    <property type="entry name" value="HELICASE_ATP_BIND_1"/>
    <property type="match status" value="1"/>
</dbReference>
<feature type="domain" description="Helicase ATP-binding" evidence="4">
    <location>
        <begin position="1"/>
        <end position="71"/>
    </location>
</feature>
<keyword evidence="1" id="KW-0378">Hydrolase</keyword>
<keyword evidence="2 6" id="KW-0547">Nucleotide-binding</keyword>
<evidence type="ECO:0000256" key="2">
    <source>
        <dbReference type="ARBA" id="ARBA00022806"/>
    </source>
</evidence>
<keyword evidence="2 6" id="KW-0347">Helicase</keyword>
<evidence type="ECO:0000256" key="3">
    <source>
        <dbReference type="SAM" id="MobiDB-lite"/>
    </source>
</evidence>
<evidence type="ECO:0000259" key="4">
    <source>
        <dbReference type="PROSITE" id="PS51192"/>
    </source>
</evidence>
<dbReference type="SMART" id="SM00490">
    <property type="entry name" value="HELICc"/>
    <property type="match status" value="1"/>
</dbReference>
<dbReference type="InterPro" id="IPR027417">
    <property type="entry name" value="P-loop_NTPase"/>
</dbReference>
<dbReference type="SUPFAM" id="SSF52540">
    <property type="entry name" value="P-loop containing nucleoside triphosphate hydrolases"/>
    <property type="match status" value="2"/>
</dbReference>